<organism evidence="10 11">
    <name type="scientific">Duffyella gerundensis</name>
    <dbReference type="NCBI Taxonomy" id="1619313"/>
    <lineage>
        <taxon>Bacteria</taxon>
        <taxon>Pseudomonadati</taxon>
        <taxon>Pseudomonadota</taxon>
        <taxon>Gammaproteobacteria</taxon>
        <taxon>Enterobacterales</taxon>
        <taxon>Erwiniaceae</taxon>
        <taxon>Duffyella</taxon>
    </lineage>
</organism>
<dbReference type="Gene3D" id="3.40.50.360">
    <property type="match status" value="1"/>
</dbReference>
<dbReference type="InterPro" id="IPR029039">
    <property type="entry name" value="Flavoprotein-like_sf"/>
</dbReference>
<dbReference type="PANTHER" id="PTHR42809">
    <property type="entry name" value="FLAVODOXIN 2"/>
    <property type="match status" value="1"/>
</dbReference>
<comment type="cofactor">
    <cofactor evidence="1 8">
        <name>FMN</name>
        <dbReference type="ChEBI" id="CHEBI:58210"/>
    </cofactor>
</comment>
<evidence type="ECO:0000256" key="3">
    <source>
        <dbReference type="ARBA" id="ARBA00005267"/>
    </source>
</evidence>
<dbReference type="GO" id="GO:0009055">
    <property type="term" value="F:electron transfer activity"/>
    <property type="evidence" value="ECO:0007669"/>
    <property type="project" value="UniProtKB-UniRule"/>
</dbReference>
<keyword evidence="7 8" id="KW-0249">Electron transport</keyword>
<evidence type="ECO:0000256" key="2">
    <source>
        <dbReference type="ARBA" id="ARBA00003297"/>
    </source>
</evidence>
<keyword evidence="11" id="KW-1185">Reference proteome</keyword>
<dbReference type="KEGG" id="ege:EM595_2886"/>
<feature type="domain" description="Flavodoxin-like" evidence="9">
    <location>
        <begin position="25"/>
        <end position="187"/>
    </location>
</feature>
<dbReference type="SUPFAM" id="SSF52218">
    <property type="entry name" value="Flavoproteins"/>
    <property type="match status" value="1"/>
</dbReference>
<dbReference type="FunFam" id="3.40.50.360:FF:000006">
    <property type="entry name" value="Flavodoxin"/>
    <property type="match status" value="1"/>
</dbReference>
<dbReference type="InterPro" id="IPR008254">
    <property type="entry name" value="Flavodoxin/NO_synth"/>
</dbReference>
<protein>
    <recommendedName>
        <fullName evidence="8">Flavodoxin</fullName>
    </recommendedName>
</protein>
<evidence type="ECO:0000256" key="8">
    <source>
        <dbReference type="PIRNR" id="PIRNR038996"/>
    </source>
</evidence>
<dbReference type="PANTHER" id="PTHR42809:SF3">
    <property type="entry name" value="FLAVODOXIN 2"/>
    <property type="match status" value="1"/>
</dbReference>
<dbReference type="GO" id="GO:0010181">
    <property type="term" value="F:FMN binding"/>
    <property type="evidence" value="ECO:0007669"/>
    <property type="project" value="UniProtKB-UniRule"/>
</dbReference>
<dbReference type="STRING" id="1619313.EM595_2886"/>
<evidence type="ECO:0000256" key="7">
    <source>
        <dbReference type="ARBA" id="ARBA00022982"/>
    </source>
</evidence>
<name>A0A0U5ECC9_9GAMM</name>
<dbReference type="InterPro" id="IPR001226">
    <property type="entry name" value="Flavodoxin_CS"/>
</dbReference>
<comment type="similarity">
    <text evidence="3 8">Belongs to the flavodoxin family.</text>
</comment>
<evidence type="ECO:0000256" key="4">
    <source>
        <dbReference type="ARBA" id="ARBA00022448"/>
    </source>
</evidence>
<dbReference type="AlphaFoldDB" id="A0A0U5ECC9"/>
<dbReference type="PROSITE" id="PS50902">
    <property type="entry name" value="FLAVODOXIN_LIKE"/>
    <property type="match status" value="1"/>
</dbReference>
<gene>
    <name evidence="10" type="primary">fldB</name>
    <name evidence="10" type="ORF">EM595_2886</name>
</gene>
<dbReference type="PATRIC" id="fig|1619313.3.peg.2993"/>
<dbReference type="Proteomes" id="UP000059419">
    <property type="component" value="Chromosome 1"/>
</dbReference>
<dbReference type="InterPro" id="IPR050619">
    <property type="entry name" value="Flavodoxin"/>
</dbReference>
<keyword evidence="4 8" id="KW-0813">Transport</keyword>
<dbReference type="NCBIfam" id="TIGR01752">
    <property type="entry name" value="flav_long"/>
    <property type="match status" value="1"/>
</dbReference>
<evidence type="ECO:0000256" key="1">
    <source>
        <dbReference type="ARBA" id="ARBA00001917"/>
    </source>
</evidence>
<evidence type="ECO:0000256" key="6">
    <source>
        <dbReference type="ARBA" id="ARBA00022643"/>
    </source>
</evidence>
<evidence type="ECO:0000259" key="9">
    <source>
        <dbReference type="PROSITE" id="PS50902"/>
    </source>
</evidence>
<keyword evidence="5 8" id="KW-0285">Flavoprotein</keyword>
<accession>A0A0U5ECC9</accession>
<dbReference type="Pfam" id="PF00258">
    <property type="entry name" value="Flavodoxin_1"/>
    <property type="match status" value="1"/>
</dbReference>
<evidence type="ECO:0000256" key="5">
    <source>
        <dbReference type="ARBA" id="ARBA00022630"/>
    </source>
</evidence>
<reference evidence="11" key="1">
    <citation type="submission" date="2015-11" db="EMBL/GenBank/DDBJ databases">
        <authorList>
            <person name="Blom J."/>
        </authorList>
    </citation>
    <scope>NUCLEOTIDE SEQUENCE [LARGE SCALE GENOMIC DNA]</scope>
</reference>
<sequence length="194" mass="22149">MPEFRPCLVHLRQRYVNMSSTRMKIGLFYGSSTCYTEMVAEKIRDFIGAELVTLHNVKDDSPALMAQYDLLILGIPTWDFGELQEDWEAIWQEIPAVNLQGKIVAMYGMGDQFGYGEWFLDALGMLHDLLTPMGVRFVGYWPLAGYEFTSARPLTADGTQFVGLALDDVNQFELSDERIEQWCEQILTETAELL</sequence>
<dbReference type="InterPro" id="IPR010086">
    <property type="entry name" value="Flavodoxin_lc"/>
</dbReference>
<dbReference type="EMBL" id="LN907827">
    <property type="protein sequence ID" value="CUU25117.1"/>
    <property type="molecule type" value="Genomic_DNA"/>
</dbReference>
<dbReference type="PIRSF" id="PIRSF038996">
    <property type="entry name" value="FldA"/>
    <property type="match status" value="1"/>
</dbReference>
<evidence type="ECO:0000313" key="10">
    <source>
        <dbReference type="EMBL" id="CUU25117.1"/>
    </source>
</evidence>
<proteinExistence type="inferred from homology"/>
<dbReference type="PROSITE" id="PS00201">
    <property type="entry name" value="FLAVODOXIN"/>
    <property type="match status" value="1"/>
</dbReference>
<dbReference type="NCBIfam" id="NF009023">
    <property type="entry name" value="PRK12359.1"/>
    <property type="match status" value="1"/>
</dbReference>
<keyword evidence="6 8" id="KW-0288">FMN</keyword>
<evidence type="ECO:0000313" key="11">
    <source>
        <dbReference type="Proteomes" id="UP000059419"/>
    </source>
</evidence>
<comment type="function">
    <text evidence="2 8">Low-potential electron donor to a number of redox enzymes.</text>
</comment>